<evidence type="ECO:0000256" key="1">
    <source>
        <dbReference type="SAM" id="Phobius"/>
    </source>
</evidence>
<accession>A0A4S4G435</accession>
<feature type="transmembrane region" description="Helical" evidence="1">
    <location>
        <begin position="108"/>
        <end position="131"/>
    </location>
</feature>
<feature type="transmembrane region" description="Helical" evidence="1">
    <location>
        <begin position="66"/>
        <end position="87"/>
    </location>
</feature>
<reference evidence="2 3" key="1">
    <citation type="submission" date="2019-04" db="EMBL/GenBank/DDBJ databases">
        <title>Microbes associate with the intestines of laboratory mice.</title>
        <authorList>
            <person name="Navarre W."/>
            <person name="Wong E."/>
            <person name="Huang K.C."/>
            <person name="Tropini C."/>
            <person name="Ng K."/>
            <person name="Yu B."/>
        </authorList>
    </citation>
    <scope>NUCLEOTIDE SEQUENCE [LARGE SCALE GENOMIC DNA]</scope>
    <source>
        <strain evidence="2 3">NM80_B27</strain>
    </source>
</reference>
<dbReference type="RefSeq" id="WP_136434263.1">
    <property type="nucleotide sequence ID" value="NZ_CAJTBT010000005.1"/>
</dbReference>
<evidence type="ECO:0000313" key="3">
    <source>
        <dbReference type="Proteomes" id="UP000308978"/>
    </source>
</evidence>
<sequence length="203" mass="23172">MAVRLKCDSDRQEQGFGFEHRPFWEFASLVIKSLIMFMKVVCGVSFIALVVIAMQPPVRWASFMQFAQWALLAGIYAYMLGELEGLFSRVLQSPRNLFSSESIRSIRVISFLFFFLFVLGTIFSIIAYVVAVRSFPIFNFQFPFAGFPSSAEWEAVFSRDGVAHIQQLVSIDLAPLFAAVIVWGLSYLFAYSEKLQQEQDRVI</sequence>
<dbReference type="AlphaFoldDB" id="A0A4S4G435"/>
<proteinExistence type="predicted"/>
<evidence type="ECO:0000313" key="2">
    <source>
        <dbReference type="EMBL" id="THG37345.1"/>
    </source>
</evidence>
<name>A0A4S4G435_9ACTN</name>
<comment type="caution">
    <text evidence="2">The sequence shown here is derived from an EMBL/GenBank/DDBJ whole genome shotgun (WGS) entry which is preliminary data.</text>
</comment>
<protein>
    <recommendedName>
        <fullName evidence="4">DUF2975 domain-containing protein</fullName>
    </recommendedName>
</protein>
<evidence type="ECO:0008006" key="4">
    <source>
        <dbReference type="Google" id="ProtNLM"/>
    </source>
</evidence>
<keyword evidence="1" id="KW-0812">Transmembrane</keyword>
<gene>
    <name evidence="2" type="ORF">E5986_06185</name>
</gene>
<feature type="transmembrane region" description="Helical" evidence="1">
    <location>
        <begin position="29"/>
        <end position="54"/>
    </location>
</feature>
<dbReference type="Proteomes" id="UP000308978">
    <property type="component" value="Unassembled WGS sequence"/>
</dbReference>
<keyword evidence="1" id="KW-0472">Membrane</keyword>
<dbReference type="EMBL" id="SSTJ01000006">
    <property type="protein sequence ID" value="THG37345.1"/>
    <property type="molecule type" value="Genomic_DNA"/>
</dbReference>
<organism evidence="2 3">
    <name type="scientific">Adlercreutzia caecimuris</name>
    <dbReference type="NCBI Taxonomy" id="671266"/>
    <lineage>
        <taxon>Bacteria</taxon>
        <taxon>Bacillati</taxon>
        <taxon>Actinomycetota</taxon>
        <taxon>Coriobacteriia</taxon>
        <taxon>Eggerthellales</taxon>
        <taxon>Eggerthellaceae</taxon>
        <taxon>Adlercreutzia</taxon>
    </lineage>
</organism>
<feature type="transmembrane region" description="Helical" evidence="1">
    <location>
        <begin position="173"/>
        <end position="191"/>
    </location>
</feature>
<keyword evidence="1" id="KW-1133">Transmembrane helix</keyword>